<accession>A0ABD2NQK6</accession>
<evidence type="ECO:0000259" key="2">
    <source>
        <dbReference type="Pfam" id="PF14688"/>
    </source>
</evidence>
<evidence type="ECO:0000313" key="4">
    <source>
        <dbReference type="Proteomes" id="UP001516400"/>
    </source>
</evidence>
<organism evidence="3 4">
    <name type="scientific">Cryptolaemus montrouzieri</name>
    <dbReference type="NCBI Taxonomy" id="559131"/>
    <lineage>
        <taxon>Eukaryota</taxon>
        <taxon>Metazoa</taxon>
        <taxon>Ecdysozoa</taxon>
        <taxon>Arthropoda</taxon>
        <taxon>Hexapoda</taxon>
        <taxon>Insecta</taxon>
        <taxon>Pterygota</taxon>
        <taxon>Neoptera</taxon>
        <taxon>Endopterygota</taxon>
        <taxon>Coleoptera</taxon>
        <taxon>Polyphaga</taxon>
        <taxon>Cucujiformia</taxon>
        <taxon>Coccinelloidea</taxon>
        <taxon>Coccinellidae</taxon>
        <taxon>Scymninae</taxon>
        <taxon>Scymnini</taxon>
        <taxon>Cryptolaemus</taxon>
    </lineage>
</organism>
<dbReference type="EMBL" id="JABFTP020000144">
    <property type="protein sequence ID" value="KAL3280920.1"/>
    <property type="molecule type" value="Genomic_DNA"/>
</dbReference>
<comment type="caution">
    <text evidence="3">The sequence shown here is derived from an EMBL/GenBank/DDBJ whole genome shotgun (WGS) entry which is preliminary data.</text>
</comment>
<dbReference type="Pfam" id="PF14687">
    <property type="entry name" value="DUF4460"/>
    <property type="match status" value="1"/>
</dbReference>
<dbReference type="Proteomes" id="UP001516400">
    <property type="component" value="Unassembled WGS sequence"/>
</dbReference>
<gene>
    <name evidence="3" type="ORF">HHI36_004147</name>
</gene>
<feature type="domain" description="DUF4461" evidence="2">
    <location>
        <begin position="166"/>
        <end position="473"/>
    </location>
</feature>
<dbReference type="InterPro" id="IPR028031">
    <property type="entry name" value="DUF4460"/>
</dbReference>
<dbReference type="PANTHER" id="PTHR31596">
    <property type="entry name" value="T-CELL ACTIVATION INHIBITOR, MITOCHONDRIAL"/>
    <property type="match status" value="1"/>
</dbReference>
<name>A0ABD2NQK6_9CUCU</name>
<keyword evidence="4" id="KW-1185">Reference proteome</keyword>
<evidence type="ECO:0000259" key="1">
    <source>
        <dbReference type="Pfam" id="PF14687"/>
    </source>
</evidence>
<dbReference type="InterPro" id="IPR027986">
    <property type="entry name" value="TCAIM"/>
</dbReference>
<dbReference type="AlphaFoldDB" id="A0ABD2NQK6"/>
<protein>
    <submittedName>
        <fullName evidence="3">Uncharacterized protein</fullName>
    </submittedName>
</protein>
<proteinExistence type="predicted"/>
<dbReference type="PANTHER" id="PTHR31596:SF1">
    <property type="entry name" value="T-CELL ACTIVATION INHIBITOR, MITOCHONDRIAL"/>
    <property type="match status" value="1"/>
</dbReference>
<dbReference type="InterPro" id="IPR027989">
    <property type="entry name" value="DUF4461"/>
</dbReference>
<reference evidence="3 4" key="1">
    <citation type="journal article" date="2021" name="BMC Biol.">
        <title>Horizontally acquired antibacterial genes associated with adaptive radiation of ladybird beetles.</title>
        <authorList>
            <person name="Li H.S."/>
            <person name="Tang X.F."/>
            <person name="Huang Y.H."/>
            <person name="Xu Z.Y."/>
            <person name="Chen M.L."/>
            <person name="Du X.Y."/>
            <person name="Qiu B.Y."/>
            <person name="Chen P.T."/>
            <person name="Zhang W."/>
            <person name="Slipinski A."/>
            <person name="Escalona H.E."/>
            <person name="Waterhouse R.M."/>
            <person name="Zwick A."/>
            <person name="Pang H."/>
        </authorList>
    </citation>
    <scope>NUCLEOTIDE SEQUENCE [LARGE SCALE GENOMIC DNA]</scope>
    <source>
        <strain evidence="3">SYSU2018</strain>
    </source>
</reference>
<sequence length="474" mass="54970">MLLILGKDEKCSTFEYFRSLNSPQTILLCCTSGSFGQYPTQRAINENSLKHLSSIIETLQSKKTLKPISLPFYLKDKDKDGSFRHVKIYFRIPDLRETVVTILKSCDLSTEYVDKIPNPVKPLYRSETIKVQTENIDFSKFSENDPIFGQYVMKQKIKEARDSFRLKNWLRKNYEKALILTEKSRPLTEEVGKLKEIIINEWSLLDIRWNCGWNETHYRGCLLSFMALAEQHPEAMKYLQGKVLVFAPFTGISLEGHIMLNSAEVRHNWLELIKNIHSHDAILSRIPNFEKAVSQVLRNIKIGRRKFMFKIMAGEYEKNLLQITTSLSDYLSYRKFPKQWPQSLENFEIVIENEAGPLMVSPTGQFIVPSSLPGQLLVSFITSHLKEAEVKANNYKHDKHKERYLHRKCKDEFNLEFLGKDDNVTPELMIKCCETLLNSKSEIDTLVAGLRLNICTYYSVLSDGVVCIPWNFKL</sequence>
<dbReference type="Pfam" id="PF14688">
    <property type="entry name" value="DUF4461"/>
    <property type="match status" value="1"/>
</dbReference>
<feature type="domain" description="DUF4460" evidence="1">
    <location>
        <begin position="35"/>
        <end position="108"/>
    </location>
</feature>
<evidence type="ECO:0000313" key="3">
    <source>
        <dbReference type="EMBL" id="KAL3280920.1"/>
    </source>
</evidence>